<feature type="transmembrane region" description="Helical" evidence="2">
    <location>
        <begin position="41"/>
        <end position="62"/>
    </location>
</feature>
<evidence type="ECO:0000256" key="1">
    <source>
        <dbReference type="SAM" id="MobiDB-lite"/>
    </source>
</evidence>
<gene>
    <name evidence="3" type="ORF">ALAG00032_LOCUS9460</name>
    <name evidence="4" type="ORF">ALAG00032_LOCUS9461</name>
</gene>
<sequence>MLWALPMIELFNACTRIVLTETGFQILLKTVFLFDTSQAEVGTLCGICANAIVFMFTLIVLIRSQPFIKIYLSKKEKHKEALKSLATPLGNISDLPILDENTDRPLSISEQNYIQHNDDLDDDEEEGRDSASTFSESKEEEQKFMMDLTDDQPNVLSPTTIYFSADSTTNANSTEDGGSLSPNSRIIAFSSS</sequence>
<feature type="region of interest" description="Disordered" evidence="1">
    <location>
        <begin position="117"/>
        <end position="192"/>
    </location>
</feature>
<evidence type="ECO:0000313" key="3">
    <source>
        <dbReference type="EMBL" id="CAE0368697.1"/>
    </source>
</evidence>
<dbReference type="AlphaFoldDB" id="A0A6S8DCV3"/>
<keyword evidence="2" id="KW-0472">Membrane</keyword>
<keyword evidence="2" id="KW-0812">Transmembrane</keyword>
<reference evidence="3" key="1">
    <citation type="submission" date="2021-01" db="EMBL/GenBank/DDBJ databases">
        <authorList>
            <person name="Corre E."/>
            <person name="Pelletier E."/>
            <person name="Niang G."/>
            <person name="Scheremetjew M."/>
            <person name="Finn R."/>
            <person name="Kale V."/>
            <person name="Holt S."/>
            <person name="Cochrane G."/>
            <person name="Meng A."/>
            <person name="Brown T."/>
            <person name="Cohen L."/>
        </authorList>
    </citation>
    <scope>NUCLEOTIDE SEQUENCE</scope>
    <source>
        <strain evidence="3">CCMP1510</strain>
    </source>
</reference>
<evidence type="ECO:0000313" key="4">
    <source>
        <dbReference type="EMBL" id="CAE0368698.1"/>
    </source>
</evidence>
<proteinExistence type="predicted"/>
<protein>
    <submittedName>
        <fullName evidence="3">Uncharacterized protein</fullName>
    </submittedName>
</protein>
<keyword evidence="2" id="KW-1133">Transmembrane helix</keyword>
<accession>A0A6S8DCV3</accession>
<dbReference type="EMBL" id="HBIJ01014071">
    <property type="protein sequence ID" value="CAE0368698.1"/>
    <property type="molecule type" value="Transcribed_RNA"/>
</dbReference>
<organism evidence="3">
    <name type="scientific">Aureoumbra lagunensis</name>
    <dbReference type="NCBI Taxonomy" id="44058"/>
    <lineage>
        <taxon>Eukaryota</taxon>
        <taxon>Sar</taxon>
        <taxon>Stramenopiles</taxon>
        <taxon>Ochrophyta</taxon>
        <taxon>Pelagophyceae</taxon>
        <taxon>Pelagomonadales</taxon>
        <taxon>Aureoumbra</taxon>
    </lineage>
</organism>
<feature type="compositionally biased region" description="Polar residues" evidence="1">
    <location>
        <begin position="151"/>
        <end position="192"/>
    </location>
</feature>
<evidence type="ECO:0000256" key="2">
    <source>
        <dbReference type="SAM" id="Phobius"/>
    </source>
</evidence>
<name>A0A6S8DCV3_9STRA</name>
<dbReference type="EMBL" id="HBIJ01014070">
    <property type="protein sequence ID" value="CAE0368697.1"/>
    <property type="molecule type" value="Transcribed_RNA"/>
</dbReference>